<evidence type="ECO:0000256" key="10">
    <source>
        <dbReference type="ARBA" id="ARBA00022723"/>
    </source>
</evidence>
<dbReference type="SMART" id="SM00873">
    <property type="entry name" value="B3_4"/>
    <property type="match status" value="1"/>
</dbReference>
<reference evidence="22" key="1">
    <citation type="submission" date="2020-05" db="EMBL/GenBank/DDBJ databases">
        <authorList>
            <person name="Chiriac C."/>
            <person name="Salcher M."/>
            <person name="Ghai R."/>
            <person name="Kavagutti S V."/>
        </authorList>
    </citation>
    <scope>NUCLEOTIDE SEQUENCE</scope>
</reference>
<accession>A0A6J6X1Z8</accession>
<dbReference type="PROSITE" id="PS51447">
    <property type="entry name" value="FDX_ACB"/>
    <property type="match status" value="1"/>
</dbReference>
<dbReference type="CDD" id="cd00769">
    <property type="entry name" value="PheRS_beta_core"/>
    <property type="match status" value="1"/>
</dbReference>
<evidence type="ECO:0000256" key="17">
    <source>
        <dbReference type="ARBA" id="ARBA00033189"/>
    </source>
</evidence>
<protein>
    <recommendedName>
        <fullName evidence="6">Phenylalanine--tRNA ligase beta subunit</fullName>
        <ecNumber evidence="5">6.1.1.20</ecNumber>
    </recommendedName>
    <alternativeName>
        <fullName evidence="17">Phenylalanyl-tRNA synthetase beta subunit</fullName>
    </alternativeName>
</protein>
<dbReference type="SMART" id="SM00874">
    <property type="entry name" value="B5"/>
    <property type="match status" value="1"/>
</dbReference>
<comment type="catalytic activity">
    <reaction evidence="18">
        <text>tRNA(Phe) + L-phenylalanine + ATP = L-phenylalanyl-tRNA(Phe) + AMP + diphosphate + H(+)</text>
        <dbReference type="Rhea" id="RHEA:19413"/>
        <dbReference type="Rhea" id="RHEA-COMP:9668"/>
        <dbReference type="Rhea" id="RHEA-COMP:9699"/>
        <dbReference type="ChEBI" id="CHEBI:15378"/>
        <dbReference type="ChEBI" id="CHEBI:30616"/>
        <dbReference type="ChEBI" id="CHEBI:33019"/>
        <dbReference type="ChEBI" id="CHEBI:58095"/>
        <dbReference type="ChEBI" id="CHEBI:78442"/>
        <dbReference type="ChEBI" id="CHEBI:78531"/>
        <dbReference type="ChEBI" id="CHEBI:456215"/>
        <dbReference type="EC" id="6.1.1.20"/>
    </reaction>
</comment>
<dbReference type="Gene3D" id="3.30.56.10">
    <property type="match status" value="2"/>
</dbReference>
<dbReference type="NCBIfam" id="TIGR00472">
    <property type="entry name" value="pheT_bact"/>
    <property type="match status" value="1"/>
</dbReference>
<keyword evidence="14" id="KW-0694">RNA-binding</keyword>
<dbReference type="HAMAP" id="MF_00283">
    <property type="entry name" value="Phe_tRNA_synth_beta1"/>
    <property type="match status" value="1"/>
</dbReference>
<dbReference type="Pfam" id="PF03147">
    <property type="entry name" value="FDX-ACB"/>
    <property type="match status" value="1"/>
</dbReference>
<evidence type="ECO:0000256" key="1">
    <source>
        <dbReference type="ARBA" id="ARBA00001946"/>
    </source>
</evidence>
<dbReference type="Pfam" id="PF03483">
    <property type="entry name" value="B3_4"/>
    <property type="match status" value="1"/>
</dbReference>
<proteinExistence type="inferred from homology"/>
<dbReference type="InterPro" id="IPR041616">
    <property type="entry name" value="PheRS_beta_core"/>
</dbReference>
<comment type="subunit">
    <text evidence="4">Tetramer of two alpha and two beta subunits.</text>
</comment>
<keyword evidence="13" id="KW-0460">Magnesium</keyword>
<keyword evidence="7" id="KW-0963">Cytoplasm</keyword>
<dbReference type="GO" id="GO:0000287">
    <property type="term" value="F:magnesium ion binding"/>
    <property type="evidence" value="ECO:0007669"/>
    <property type="project" value="InterPro"/>
</dbReference>
<dbReference type="EMBL" id="CAFAAI010000027">
    <property type="protein sequence ID" value="CAB4789148.1"/>
    <property type="molecule type" value="Genomic_DNA"/>
</dbReference>
<name>A0A6J6X1Z8_9ZZZZ</name>
<dbReference type="InterPro" id="IPR005147">
    <property type="entry name" value="tRNA_synthase_B5-dom"/>
</dbReference>
<gene>
    <name evidence="22" type="ORF">UFOPK2992_00279</name>
</gene>
<evidence type="ECO:0000256" key="9">
    <source>
        <dbReference type="ARBA" id="ARBA00022598"/>
    </source>
</evidence>
<dbReference type="InterPro" id="IPR020825">
    <property type="entry name" value="Phe-tRNA_synthase-like_B3/B4"/>
</dbReference>
<evidence type="ECO:0000256" key="15">
    <source>
        <dbReference type="ARBA" id="ARBA00022917"/>
    </source>
</evidence>
<evidence type="ECO:0000256" key="5">
    <source>
        <dbReference type="ARBA" id="ARBA00012814"/>
    </source>
</evidence>
<dbReference type="Pfam" id="PF03484">
    <property type="entry name" value="B5"/>
    <property type="match status" value="1"/>
</dbReference>
<sequence length="786" mass="84263">MRIVLSWLNDLVAVGDDAPALAAALTQLGMQVEHITHVGSTVDGVITARVLRTERHPDAAKVHRVWVDAGDGVERHVWCGAFNMQADDIIPLATPGTTMPDGRVIEPRPILSIESQGMLCSAHELGLGDDHSGILIMAPGTPLGLPYGEALGLQSEVVFDIDLTRNRPDCWGHLGVARDLGARLALPAPQLAQPLSPAGVERTATVDLVDGERCPRFTTLVLSGIQVGSSPEWMGRRLRAAGMRPINNVVDVSNYVMLELNQPNHAYDLDTLGGGGFRIRLARPNETIITLDGVERTVSPDDLLICDANDAPIGIGGVMGGLHSEISDATTAVALEIAYFEQTAMTRTMNRLGLRSEASGRFERGVDTHGMEKAQARFVELLRETCPDLVVHAGAVDAQHSALPAQVRSVEVRVSQVNRILGTTLDAAQITALISPIGFDVVAAEANVLTVSLPSWRPDSSAEIDVVEEVARHFGYDKLGELVPNSTMHGRLSAYQQRRRALRQVLLGLGLSEAITDSFLSDAALRSTGLADDAIHITNPLIADEDVLRPSMRAGLLKAVAFNESHRRFGLSFFEIGHVYPPGDRSTELPPEYEGLAVAMAGRDAVSAMSVWRELVASMGLGARVDQSTVPRGMHPTRSATLSLGRDVVGAVGEIHPSVLEAFGVAERVAWLELDLTRLLSAEPKIAQWKATSRYPSSDVDLAFVVADAVPAEKLDKAIRQAASGLLVDLSLFDVYRGAGVVDGSRSLAYRLRLQAADRTLTDTEVAAVRAKIVAVTGKLGAQLRA</sequence>
<evidence type="ECO:0000259" key="19">
    <source>
        <dbReference type="PROSITE" id="PS50886"/>
    </source>
</evidence>
<dbReference type="SUPFAM" id="SSF50249">
    <property type="entry name" value="Nucleic acid-binding proteins"/>
    <property type="match status" value="1"/>
</dbReference>
<dbReference type="Pfam" id="PF17759">
    <property type="entry name" value="tRNA_synthFbeta"/>
    <property type="match status" value="1"/>
</dbReference>
<dbReference type="InterPro" id="IPR005121">
    <property type="entry name" value="Fdx_antiC-bd"/>
</dbReference>
<dbReference type="Gene3D" id="2.40.50.140">
    <property type="entry name" value="Nucleic acid-binding proteins"/>
    <property type="match status" value="1"/>
</dbReference>
<evidence type="ECO:0000256" key="14">
    <source>
        <dbReference type="ARBA" id="ARBA00022884"/>
    </source>
</evidence>
<evidence type="ECO:0000256" key="8">
    <source>
        <dbReference type="ARBA" id="ARBA00022555"/>
    </source>
</evidence>
<dbReference type="InterPro" id="IPR004532">
    <property type="entry name" value="Phe-tRNA-ligase_IIc_bsu_bact"/>
</dbReference>
<dbReference type="AlphaFoldDB" id="A0A6J6X1Z8"/>
<dbReference type="InterPro" id="IPR033714">
    <property type="entry name" value="tRNA_bind_bactPheRS"/>
</dbReference>
<dbReference type="GO" id="GO:0009328">
    <property type="term" value="C:phenylalanine-tRNA ligase complex"/>
    <property type="evidence" value="ECO:0007669"/>
    <property type="project" value="TreeGrafter"/>
</dbReference>
<evidence type="ECO:0000256" key="6">
    <source>
        <dbReference type="ARBA" id="ARBA00017032"/>
    </source>
</evidence>
<evidence type="ECO:0000256" key="11">
    <source>
        <dbReference type="ARBA" id="ARBA00022741"/>
    </source>
</evidence>
<evidence type="ECO:0000256" key="16">
    <source>
        <dbReference type="ARBA" id="ARBA00023146"/>
    </source>
</evidence>
<comment type="cofactor">
    <cofactor evidence="1">
        <name>Mg(2+)</name>
        <dbReference type="ChEBI" id="CHEBI:18420"/>
    </cofactor>
</comment>
<dbReference type="SUPFAM" id="SSF54991">
    <property type="entry name" value="Anticodon-binding domain of PheRS"/>
    <property type="match status" value="1"/>
</dbReference>
<keyword evidence="9" id="KW-0436">Ligase</keyword>
<dbReference type="Pfam" id="PF01588">
    <property type="entry name" value="tRNA_bind"/>
    <property type="match status" value="1"/>
</dbReference>
<dbReference type="SUPFAM" id="SSF46955">
    <property type="entry name" value="Putative DNA-binding domain"/>
    <property type="match status" value="1"/>
</dbReference>
<keyword evidence="12" id="KW-0067">ATP-binding</keyword>
<evidence type="ECO:0000256" key="3">
    <source>
        <dbReference type="ARBA" id="ARBA00008653"/>
    </source>
</evidence>
<dbReference type="GO" id="GO:0004826">
    <property type="term" value="F:phenylalanine-tRNA ligase activity"/>
    <property type="evidence" value="ECO:0007669"/>
    <property type="project" value="UniProtKB-EC"/>
</dbReference>
<dbReference type="GO" id="GO:0006432">
    <property type="term" value="P:phenylalanyl-tRNA aminoacylation"/>
    <property type="evidence" value="ECO:0007669"/>
    <property type="project" value="InterPro"/>
</dbReference>
<keyword evidence="15" id="KW-0648">Protein biosynthesis</keyword>
<comment type="similarity">
    <text evidence="3">Belongs to the phenylalanyl-tRNA synthetase beta subunit family. Type 1 subfamily.</text>
</comment>
<dbReference type="GO" id="GO:0000049">
    <property type="term" value="F:tRNA binding"/>
    <property type="evidence" value="ECO:0007669"/>
    <property type="project" value="UniProtKB-KW"/>
</dbReference>
<dbReference type="InterPro" id="IPR036690">
    <property type="entry name" value="Fdx_antiC-bd_sf"/>
</dbReference>
<dbReference type="InterPro" id="IPR002547">
    <property type="entry name" value="tRNA-bd_dom"/>
</dbReference>
<evidence type="ECO:0000256" key="4">
    <source>
        <dbReference type="ARBA" id="ARBA00011209"/>
    </source>
</evidence>
<evidence type="ECO:0000259" key="21">
    <source>
        <dbReference type="PROSITE" id="PS51483"/>
    </source>
</evidence>
<dbReference type="InterPro" id="IPR045864">
    <property type="entry name" value="aa-tRNA-synth_II/BPL/LPL"/>
</dbReference>
<dbReference type="PROSITE" id="PS50886">
    <property type="entry name" value="TRBD"/>
    <property type="match status" value="1"/>
</dbReference>
<dbReference type="InterPro" id="IPR012340">
    <property type="entry name" value="NA-bd_OB-fold"/>
</dbReference>
<dbReference type="GO" id="GO:0005524">
    <property type="term" value="F:ATP binding"/>
    <property type="evidence" value="ECO:0007669"/>
    <property type="project" value="UniProtKB-KW"/>
</dbReference>
<evidence type="ECO:0000256" key="2">
    <source>
        <dbReference type="ARBA" id="ARBA00004496"/>
    </source>
</evidence>
<dbReference type="PANTHER" id="PTHR10947:SF0">
    <property type="entry name" value="PHENYLALANINE--TRNA LIGASE BETA SUBUNIT"/>
    <property type="match status" value="1"/>
</dbReference>
<keyword evidence="10" id="KW-0479">Metal-binding</keyword>
<dbReference type="EC" id="6.1.1.20" evidence="5"/>
<evidence type="ECO:0000256" key="18">
    <source>
        <dbReference type="ARBA" id="ARBA00049255"/>
    </source>
</evidence>
<dbReference type="SMART" id="SM00896">
    <property type="entry name" value="FDX-ACB"/>
    <property type="match status" value="1"/>
</dbReference>
<keyword evidence="8" id="KW-0820">tRNA-binding</keyword>
<evidence type="ECO:0000259" key="20">
    <source>
        <dbReference type="PROSITE" id="PS51447"/>
    </source>
</evidence>
<dbReference type="Gene3D" id="3.30.930.10">
    <property type="entry name" value="Bira Bifunctional Protein, Domain 2"/>
    <property type="match status" value="1"/>
</dbReference>
<dbReference type="SUPFAM" id="SSF55681">
    <property type="entry name" value="Class II aaRS and biotin synthetases"/>
    <property type="match status" value="1"/>
</dbReference>
<dbReference type="CDD" id="cd02796">
    <property type="entry name" value="tRNA_bind_bactPheRS"/>
    <property type="match status" value="1"/>
</dbReference>
<feature type="domain" description="TRNA-binding" evidence="19">
    <location>
        <begin position="39"/>
        <end position="148"/>
    </location>
</feature>
<keyword evidence="16" id="KW-0030">Aminoacyl-tRNA synthetase</keyword>
<dbReference type="SUPFAM" id="SSF56037">
    <property type="entry name" value="PheT/TilS domain"/>
    <property type="match status" value="1"/>
</dbReference>
<dbReference type="InterPro" id="IPR045060">
    <property type="entry name" value="Phe-tRNA-ligase_IIc_bsu"/>
</dbReference>
<evidence type="ECO:0000256" key="12">
    <source>
        <dbReference type="ARBA" id="ARBA00022840"/>
    </source>
</evidence>
<dbReference type="InterPro" id="IPR009061">
    <property type="entry name" value="DNA-bd_dom_put_sf"/>
</dbReference>
<dbReference type="PANTHER" id="PTHR10947">
    <property type="entry name" value="PHENYLALANYL-TRNA SYNTHETASE BETA CHAIN AND LEUCINE-RICH REPEAT-CONTAINING PROTEIN 47"/>
    <property type="match status" value="1"/>
</dbReference>
<evidence type="ECO:0000256" key="13">
    <source>
        <dbReference type="ARBA" id="ARBA00022842"/>
    </source>
</evidence>
<keyword evidence="11" id="KW-0547">Nucleotide-binding</keyword>
<evidence type="ECO:0000256" key="7">
    <source>
        <dbReference type="ARBA" id="ARBA00022490"/>
    </source>
</evidence>
<feature type="domain" description="B5" evidence="21">
    <location>
        <begin position="405"/>
        <end position="481"/>
    </location>
</feature>
<dbReference type="Gene3D" id="3.30.70.380">
    <property type="entry name" value="Ferrodoxin-fold anticodon-binding domain"/>
    <property type="match status" value="1"/>
</dbReference>
<comment type="subcellular location">
    <subcellularLocation>
        <location evidence="2">Cytoplasm</location>
    </subcellularLocation>
</comment>
<dbReference type="PROSITE" id="PS51483">
    <property type="entry name" value="B5"/>
    <property type="match status" value="1"/>
</dbReference>
<dbReference type="InterPro" id="IPR005146">
    <property type="entry name" value="B3/B4_tRNA-bd"/>
</dbReference>
<evidence type="ECO:0000313" key="22">
    <source>
        <dbReference type="EMBL" id="CAB4789148.1"/>
    </source>
</evidence>
<dbReference type="FunFam" id="3.30.70.380:FF:000001">
    <property type="entry name" value="Phenylalanine--tRNA ligase beta subunit"/>
    <property type="match status" value="1"/>
</dbReference>
<feature type="domain" description="FDX-ACB" evidence="20">
    <location>
        <begin position="693"/>
        <end position="785"/>
    </location>
</feature>
<organism evidence="22">
    <name type="scientific">freshwater metagenome</name>
    <dbReference type="NCBI Taxonomy" id="449393"/>
    <lineage>
        <taxon>unclassified sequences</taxon>
        <taxon>metagenomes</taxon>
        <taxon>ecological metagenomes</taxon>
    </lineage>
</organism>
<dbReference type="Gene3D" id="3.50.40.10">
    <property type="entry name" value="Phenylalanyl-trna Synthetase, Chain B, domain 3"/>
    <property type="match status" value="1"/>
</dbReference>